<feature type="region of interest" description="Disordered" evidence="5">
    <location>
        <begin position="15"/>
        <end position="39"/>
    </location>
</feature>
<evidence type="ECO:0000256" key="3">
    <source>
        <dbReference type="ARBA" id="ARBA00023163"/>
    </source>
</evidence>
<dbReference type="OrthoDB" id="4227365at2759"/>
<reference evidence="6" key="1">
    <citation type="submission" date="2022-11" db="EMBL/GenBank/DDBJ databases">
        <authorList>
            <person name="Petersen C."/>
        </authorList>
    </citation>
    <scope>NUCLEOTIDE SEQUENCE</scope>
    <source>
        <strain evidence="6">IBT 26290</strain>
    </source>
</reference>
<dbReference type="RefSeq" id="XP_056544832.1">
    <property type="nucleotide sequence ID" value="XM_056686090.1"/>
</dbReference>
<dbReference type="InterPro" id="IPR001138">
    <property type="entry name" value="Zn2Cys6_DnaBD"/>
</dbReference>
<gene>
    <name evidence="6" type="ORF">N7482_003965</name>
</gene>
<keyword evidence="1" id="KW-0805">Transcription regulation</keyword>
<feature type="compositionally biased region" description="Polar residues" evidence="5">
    <location>
        <begin position="28"/>
        <end position="38"/>
    </location>
</feature>
<evidence type="ECO:0000256" key="5">
    <source>
        <dbReference type="SAM" id="MobiDB-lite"/>
    </source>
</evidence>
<sequence length="275" mass="29984">MYPRPGAVFSDDYFVMYDGPQPQPQGPNNSLSSTQNPGFASFTRWAPPTIIPCSQGSSASISHSFAWHATSQHSWSGPSAATGYASSAGDRILNGYPALLDRSAPEQRSSSPDAQFPFIIEDPTNPQKHREKRVRTKEELESQKEGIRILKESGGACIRCYRSKKKCAPGTPCPPCASKRRKCIRRISEPLSAPAQPISSPAQLASLSDNPTLTDSLTVETVSNQDLPSVDPELEDYFDPFSFDTWRNGMDSIDGAYNNPSYPFVGTDTGARLTS</sequence>
<evidence type="ECO:0000256" key="4">
    <source>
        <dbReference type="ARBA" id="ARBA00023242"/>
    </source>
</evidence>
<dbReference type="EMBL" id="JAPQKN010000002">
    <property type="protein sequence ID" value="KAJ5168371.1"/>
    <property type="molecule type" value="Genomic_DNA"/>
</dbReference>
<evidence type="ECO:0000256" key="2">
    <source>
        <dbReference type="ARBA" id="ARBA00023125"/>
    </source>
</evidence>
<protein>
    <recommendedName>
        <fullName evidence="8">Zn(2)-C6 fungal-type domain-containing protein</fullName>
    </recommendedName>
</protein>
<feature type="region of interest" description="Disordered" evidence="5">
    <location>
        <begin position="103"/>
        <end position="139"/>
    </location>
</feature>
<keyword evidence="3" id="KW-0804">Transcription</keyword>
<dbReference type="SUPFAM" id="SSF57701">
    <property type="entry name" value="Zn2/Cys6 DNA-binding domain"/>
    <property type="match status" value="1"/>
</dbReference>
<organism evidence="6 7">
    <name type="scientific">Penicillium canariense</name>
    <dbReference type="NCBI Taxonomy" id="189055"/>
    <lineage>
        <taxon>Eukaryota</taxon>
        <taxon>Fungi</taxon>
        <taxon>Dikarya</taxon>
        <taxon>Ascomycota</taxon>
        <taxon>Pezizomycotina</taxon>
        <taxon>Eurotiomycetes</taxon>
        <taxon>Eurotiomycetidae</taxon>
        <taxon>Eurotiales</taxon>
        <taxon>Aspergillaceae</taxon>
        <taxon>Penicillium</taxon>
    </lineage>
</organism>
<dbReference type="GO" id="GO:0008270">
    <property type="term" value="F:zinc ion binding"/>
    <property type="evidence" value="ECO:0007669"/>
    <property type="project" value="InterPro"/>
</dbReference>
<evidence type="ECO:0000256" key="1">
    <source>
        <dbReference type="ARBA" id="ARBA00023015"/>
    </source>
</evidence>
<dbReference type="GO" id="GO:0000981">
    <property type="term" value="F:DNA-binding transcription factor activity, RNA polymerase II-specific"/>
    <property type="evidence" value="ECO:0007669"/>
    <property type="project" value="InterPro"/>
</dbReference>
<keyword evidence="7" id="KW-1185">Reference proteome</keyword>
<reference evidence="6" key="2">
    <citation type="journal article" date="2023" name="IMA Fungus">
        <title>Comparative genomic study of the Penicillium genus elucidates a diverse pangenome and 15 lateral gene transfer events.</title>
        <authorList>
            <person name="Petersen C."/>
            <person name="Sorensen T."/>
            <person name="Nielsen M.R."/>
            <person name="Sondergaard T.E."/>
            <person name="Sorensen J.L."/>
            <person name="Fitzpatrick D.A."/>
            <person name="Frisvad J.C."/>
            <person name="Nielsen K.L."/>
        </authorList>
    </citation>
    <scope>NUCLEOTIDE SEQUENCE</scope>
    <source>
        <strain evidence="6">IBT 26290</strain>
    </source>
</reference>
<keyword evidence="2" id="KW-0238">DNA-binding</keyword>
<dbReference type="GO" id="GO:0003677">
    <property type="term" value="F:DNA binding"/>
    <property type="evidence" value="ECO:0007669"/>
    <property type="project" value="UniProtKB-KW"/>
</dbReference>
<evidence type="ECO:0008006" key="8">
    <source>
        <dbReference type="Google" id="ProtNLM"/>
    </source>
</evidence>
<dbReference type="AlphaFoldDB" id="A0A9W9LPN4"/>
<evidence type="ECO:0000313" key="7">
    <source>
        <dbReference type="Proteomes" id="UP001149163"/>
    </source>
</evidence>
<dbReference type="InterPro" id="IPR036864">
    <property type="entry name" value="Zn2-C6_fun-type_DNA-bd_sf"/>
</dbReference>
<name>A0A9W9LPN4_9EURO</name>
<accession>A0A9W9LPN4</accession>
<evidence type="ECO:0000313" key="6">
    <source>
        <dbReference type="EMBL" id="KAJ5168371.1"/>
    </source>
</evidence>
<proteinExistence type="predicted"/>
<keyword evidence="4" id="KW-0539">Nucleus</keyword>
<dbReference type="Proteomes" id="UP001149163">
    <property type="component" value="Unassembled WGS sequence"/>
</dbReference>
<comment type="caution">
    <text evidence="6">The sequence shown here is derived from an EMBL/GenBank/DDBJ whole genome shotgun (WGS) entry which is preliminary data.</text>
</comment>
<dbReference type="CDD" id="cd00067">
    <property type="entry name" value="GAL4"/>
    <property type="match status" value="1"/>
</dbReference>
<dbReference type="GeneID" id="81425266"/>